<keyword evidence="6 9" id="KW-0406">Ion transport</keyword>
<dbReference type="GO" id="GO:0015297">
    <property type="term" value="F:antiporter activity"/>
    <property type="evidence" value="ECO:0007669"/>
    <property type="project" value="UniProtKB-KW"/>
</dbReference>
<dbReference type="AlphaFoldDB" id="A0A6H1U6H8"/>
<keyword evidence="9" id="KW-0633">Potassium transport</keyword>
<evidence type="ECO:0000256" key="1">
    <source>
        <dbReference type="ARBA" id="ARBA00004141"/>
    </source>
</evidence>
<dbReference type="GO" id="GO:0006813">
    <property type="term" value="P:potassium ion transport"/>
    <property type="evidence" value="ECO:0007669"/>
    <property type="project" value="UniProtKB-UniRule"/>
</dbReference>
<evidence type="ECO:0000313" key="11">
    <source>
        <dbReference type="EMBL" id="QIZ74036.1"/>
    </source>
</evidence>
<feature type="transmembrane region" description="Helical" evidence="9">
    <location>
        <begin position="513"/>
        <end position="531"/>
    </location>
</feature>
<keyword evidence="7 9" id="KW-0472">Membrane</keyword>
<protein>
    <recommendedName>
        <fullName evidence="9">Potassium/proton antiporter CemA</fullName>
    </recommendedName>
    <alternativeName>
        <fullName evidence="9">Chloroplast envelope membrane protein A</fullName>
        <shortName evidence="9">CemA</shortName>
    </alternativeName>
</protein>
<keyword evidence="2 9" id="KW-0813">Transport</keyword>
<comment type="function">
    <text evidence="9">Contributes to K(+)/H(+) antiport activity by supporting proton efflux to control proton extrusion and homeostasis in chloroplasts in a light-dependent manner to modulate photosynthesis. Prevents excessive induction of non-photochemical quenching (NPQ) under continuous-light conditions. Indirectly promotes efficient inorganic carbon uptake into chloroplasts.</text>
</comment>
<evidence type="ECO:0000256" key="9">
    <source>
        <dbReference type="HAMAP-Rule" id="MF_01308"/>
    </source>
</evidence>
<keyword evidence="4 9" id="KW-0375">Hydrogen ion transport</keyword>
<comment type="subcellular location">
    <subcellularLocation>
        <location evidence="1">Membrane</location>
        <topology evidence="1">Multi-pass membrane protein</topology>
    </subcellularLocation>
    <subcellularLocation>
        <location evidence="9">Plastid</location>
        <location evidence="9">Chloroplast inner membrane</location>
        <topology evidence="9">Multi-pass membrane protein</topology>
    </subcellularLocation>
</comment>
<organism evidence="11">
    <name type="scientific">Chaetophoropsis cf. attenuata FACHB-2291</name>
    <dbReference type="NCBI Taxonomy" id="2725790"/>
    <lineage>
        <taxon>Eukaryota</taxon>
        <taxon>Viridiplantae</taxon>
        <taxon>Chlorophyta</taxon>
        <taxon>core chlorophytes</taxon>
        <taxon>Chlorophyceae</taxon>
        <taxon>OCC clade</taxon>
        <taxon>Chaetophorales</taxon>
        <taxon>Chaetophoraceae</taxon>
        <taxon>Chaetophoropsis</taxon>
    </lineage>
</organism>
<dbReference type="EMBL" id="MN701987">
    <property type="protein sequence ID" value="QIZ74036.1"/>
    <property type="molecule type" value="Genomic_DNA"/>
</dbReference>
<evidence type="ECO:0000256" key="8">
    <source>
        <dbReference type="ARBA" id="ARBA00043980"/>
    </source>
</evidence>
<dbReference type="InterPro" id="IPR004282">
    <property type="entry name" value="CemA"/>
</dbReference>
<dbReference type="HAMAP" id="MF_01308">
    <property type="entry name" value="CemA_PxcA"/>
    <property type="match status" value="1"/>
</dbReference>
<name>A0A6H1U6H8_9CHLO</name>
<dbReference type="Pfam" id="PF03040">
    <property type="entry name" value="CemA"/>
    <property type="match status" value="2"/>
</dbReference>
<evidence type="ECO:0000256" key="7">
    <source>
        <dbReference type="ARBA" id="ARBA00023136"/>
    </source>
</evidence>
<evidence type="ECO:0000256" key="2">
    <source>
        <dbReference type="ARBA" id="ARBA00022448"/>
    </source>
</evidence>
<feature type="region of interest" description="Disordered" evidence="10">
    <location>
        <begin position="354"/>
        <end position="375"/>
    </location>
</feature>
<comment type="similarity">
    <text evidence="8 9">Belongs to the CemA family.</text>
</comment>
<keyword evidence="9" id="KW-0630">Potassium</keyword>
<dbReference type="PANTHER" id="PTHR33650">
    <property type="entry name" value="CHLOROPLAST ENVELOPE MEMBRANE PROTEIN-RELATED"/>
    <property type="match status" value="1"/>
</dbReference>
<keyword evidence="9" id="KW-0050">Antiport</keyword>
<comment type="catalytic activity">
    <reaction evidence="9">
        <text>K(+)(in) + H(+)(out) = K(+)(out) + H(+)(in)</text>
        <dbReference type="Rhea" id="RHEA:29467"/>
        <dbReference type="ChEBI" id="CHEBI:15378"/>
        <dbReference type="ChEBI" id="CHEBI:29103"/>
    </reaction>
</comment>
<dbReference type="GO" id="GO:0009706">
    <property type="term" value="C:chloroplast inner membrane"/>
    <property type="evidence" value="ECO:0007669"/>
    <property type="project" value="UniProtKB-SubCell"/>
</dbReference>
<feature type="transmembrane region" description="Helical" evidence="9">
    <location>
        <begin position="56"/>
        <end position="75"/>
    </location>
</feature>
<proteinExistence type="inferred from homology"/>
<keyword evidence="5 9" id="KW-1133">Transmembrane helix</keyword>
<sequence>MPIRIQKRALFLFEFCTICVNKKLRSKNDFILDGIRVSFYLGTAEPLVKQFRFSKYLLLTSVKSLFVVLFIPFFINIFTKIYIFRPLVEYFWDTKQTEIFLNYELQEKAFTEIRNFEEKIYFDYLLKTSEGPFIQGWERKEEFWENESFPSQQAKLVFSSNLERGSSSFFLSHEKRKKEELFFFTTSSLFSKREAELLGPLQNLATERFEETGTSLNPDFLTLPKIFLKEVSNRNDVGHVYLSNLNSLSSSFPRPILESPKIGGLNTVYKSGPRWQTICVKDDFFAQIGTVFVQEPIFEIPQGVYGTKPKLNNFVVFESPTRSRIGHVFDPIMFQVVQQDNSFSNRLVLRPDPSKKIDDLGPSATNRSSKKSGDFCSQQTSRKIYVTGKTYFSQNLRFFEPAGKTYGLGKLKFSQNPEPEPSHHRFFLANLDLSIPGGAFYFSKNTESIFRQKTRELAEHYNKESISALTNLLADFMGLIILLILLVNMKMSLMNTTAFLSESFFSLKDSKKAFLMLLFTDLLVGFHSPRGWEVIFHFLFEHFGLPENHNIIFLLVGTFPVLLDALFKYWIFRHLNRHSPATVATFQAMVE</sequence>
<accession>A0A6H1U6H8</accession>
<keyword evidence="9" id="KW-1001">Plastid inner membrane</keyword>
<keyword evidence="11" id="KW-0934">Plastid</keyword>
<feature type="transmembrane region" description="Helical" evidence="9">
    <location>
        <begin position="472"/>
        <end position="493"/>
    </location>
</feature>
<evidence type="ECO:0000256" key="10">
    <source>
        <dbReference type="SAM" id="MobiDB-lite"/>
    </source>
</evidence>
<evidence type="ECO:0000256" key="4">
    <source>
        <dbReference type="ARBA" id="ARBA00022781"/>
    </source>
</evidence>
<keyword evidence="3 9" id="KW-0812">Transmembrane</keyword>
<reference evidence="11" key="1">
    <citation type="submission" date="2019-11" db="EMBL/GenBank/DDBJ databases">
        <title>The Chloroplast Genome of the Green Alga Chaetophora sp.</title>
        <authorList>
            <person name="Liu B."/>
        </authorList>
    </citation>
    <scope>NUCLEOTIDE SEQUENCE</scope>
    <source>
        <strain evidence="11">FACHB-2291</strain>
    </source>
</reference>
<geneLocation type="chloroplast" evidence="11"/>
<feature type="transmembrane region" description="Helical" evidence="9">
    <location>
        <begin position="551"/>
        <end position="571"/>
    </location>
</feature>
<evidence type="ECO:0000256" key="3">
    <source>
        <dbReference type="ARBA" id="ARBA00022692"/>
    </source>
</evidence>
<dbReference type="PANTHER" id="PTHR33650:SF2">
    <property type="entry name" value="CHLOROPLAST ENVELOPE MEMBRANE PROTEIN"/>
    <property type="match status" value="1"/>
</dbReference>
<evidence type="ECO:0000256" key="5">
    <source>
        <dbReference type="ARBA" id="ARBA00022989"/>
    </source>
</evidence>
<keyword evidence="11" id="KW-0150">Chloroplast</keyword>
<gene>
    <name evidence="9 11" type="primary">cemA</name>
</gene>
<evidence type="ECO:0000256" key="6">
    <source>
        <dbReference type="ARBA" id="ARBA00023065"/>
    </source>
</evidence>
<dbReference type="GO" id="GO:0015078">
    <property type="term" value="F:proton transmembrane transporter activity"/>
    <property type="evidence" value="ECO:0007669"/>
    <property type="project" value="UniProtKB-UniRule"/>
</dbReference>